<reference evidence="6" key="2">
    <citation type="submission" date="2022-01" db="EMBL/GenBank/DDBJ databases">
        <authorList>
            <person name="Yamashiro T."/>
            <person name="Shiraishi A."/>
            <person name="Satake H."/>
            <person name="Nakayama K."/>
        </authorList>
    </citation>
    <scope>NUCLEOTIDE SEQUENCE</scope>
</reference>
<dbReference type="InterPro" id="IPR039537">
    <property type="entry name" value="Retrotran_Ty1/copia-like"/>
</dbReference>
<evidence type="ECO:0000259" key="5">
    <source>
        <dbReference type="PROSITE" id="PS50994"/>
    </source>
</evidence>
<dbReference type="SUPFAM" id="SSF57756">
    <property type="entry name" value="Retrovirus zinc finger-like domains"/>
    <property type="match status" value="1"/>
</dbReference>
<sequence length="621" mass="71266">MDNYIDENYRLLYLHPIWRAKVMAIEESKDLTSLSLDEIIGNLKVHEMIIKKDSEIVKAKVERKYLALKAKKESSDEECLTSGSEDEEYAMEVRDFKKFFKRRGRFVRQPRNDKKTFQRSRDDKNGKSDRKCFRCGDPNHLIGECPKPPKDKNQRAFVRGSWSDSSEEDDEKVNNETCLVAQASSEICLGVDLKPDEWIKDSRCSKHMTGNRKLFSSYKAYNGGNVIFGSNLRGNIIGKGTISNDSLKIDNVEHVNNLRFSLLSIGQICDNKCRVTLSEHDSEITKDGKVTGRGIRKKGLYVMKVGNTPKDKICLATIDENSMLWHRRLGHANIRLIESLASKELVRNLPKLKFDQHFCDACKIGKQAHASHKAKNIVSTTRCLELLHMDLFSPSAIRSYGGNRYTLVIVDDYSRYTWTRFLKDKTKAFDQFEIFSKKIQNQLGCTIVSIRTDHGREFDNEVQFGEFCNANGNTHNFSAPRTPQSNGMERNNRTLQEMSRTMLNEQSLPQKFWCNAVDTSTYILNRILIRAILGKTPYEFLRGYSQNSKAYIILNKHTRKVKESLNVTFDEAPSPSKTSPLVDDDLDKEEAIKVTEKKNLENDIVDETLEIDEIVNIKETS</sequence>
<protein>
    <submittedName>
        <fullName evidence="6">Retrovirus-related pol polyprotein from transposon TNT 1-94</fullName>
    </submittedName>
</protein>
<keyword evidence="2" id="KW-0863">Zinc-finger</keyword>
<dbReference type="InterPro" id="IPR001878">
    <property type="entry name" value="Znf_CCHC"/>
</dbReference>
<evidence type="ECO:0000259" key="4">
    <source>
        <dbReference type="PROSITE" id="PS50158"/>
    </source>
</evidence>
<proteinExistence type="predicted"/>
<accession>A0ABQ5IRY7</accession>
<dbReference type="PROSITE" id="PS50158">
    <property type="entry name" value="ZF_CCHC"/>
    <property type="match status" value="1"/>
</dbReference>
<dbReference type="PANTHER" id="PTHR42648">
    <property type="entry name" value="TRANSPOSASE, PUTATIVE-RELATED"/>
    <property type="match status" value="1"/>
</dbReference>
<feature type="region of interest" description="Disordered" evidence="3">
    <location>
        <begin position="111"/>
        <end position="130"/>
    </location>
</feature>
<dbReference type="Gene3D" id="3.30.420.10">
    <property type="entry name" value="Ribonuclease H-like superfamily/Ribonuclease H"/>
    <property type="match status" value="1"/>
</dbReference>
<feature type="domain" description="CCHC-type" evidence="4">
    <location>
        <begin position="130"/>
        <end position="147"/>
    </location>
</feature>
<feature type="region of interest" description="Disordered" evidence="3">
    <location>
        <begin position="143"/>
        <end position="169"/>
    </location>
</feature>
<evidence type="ECO:0000313" key="7">
    <source>
        <dbReference type="Proteomes" id="UP001151760"/>
    </source>
</evidence>
<reference evidence="6" key="1">
    <citation type="journal article" date="2022" name="Int. J. Mol. Sci.">
        <title>Draft Genome of Tanacetum Coccineum: Genomic Comparison of Closely Related Tanacetum-Family Plants.</title>
        <authorList>
            <person name="Yamashiro T."/>
            <person name="Shiraishi A."/>
            <person name="Nakayama K."/>
            <person name="Satake H."/>
        </authorList>
    </citation>
    <scope>NUCLEOTIDE SEQUENCE</scope>
</reference>
<dbReference type="Proteomes" id="UP001151760">
    <property type="component" value="Unassembled WGS sequence"/>
</dbReference>
<evidence type="ECO:0000313" key="6">
    <source>
        <dbReference type="EMBL" id="GJU01724.1"/>
    </source>
</evidence>
<keyword evidence="2" id="KW-0479">Metal-binding</keyword>
<dbReference type="InterPro" id="IPR036397">
    <property type="entry name" value="RNaseH_sf"/>
</dbReference>
<dbReference type="Pfam" id="PF00665">
    <property type="entry name" value="rve"/>
    <property type="match status" value="1"/>
</dbReference>
<gene>
    <name evidence="6" type="ORF">Tco_1112062</name>
</gene>
<dbReference type="InterPro" id="IPR054722">
    <property type="entry name" value="PolX-like_BBD"/>
</dbReference>
<dbReference type="Pfam" id="PF22936">
    <property type="entry name" value="Pol_BBD"/>
    <property type="match status" value="1"/>
</dbReference>
<dbReference type="Pfam" id="PF25597">
    <property type="entry name" value="SH3_retrovirus"/>
    <property type="match status" value="1"/>
</dbReference>
<dbReference type="PROSITE" id="PS50994">
    <property type="entry name" value="INTEGRASE"/>
    <property type="match status" value="1"/>
</dbReference>
<dbReference type="Pfam" id="PF13976">
    <property type="entry name" value="gag_pre-integrs"/>
    <property type="match status" value="1"/>
</dbReference>
<comment type="caution">
    <text evidence="6">The sequence shown here is derived from an EMBL/GenBank/DDBJ whole genome shotgun (WGS) entry which is preliminary data.</text>
</comment>
<dbReference type="InterPro" id="IPR001584">
    <property type="entry name" value="Integrase_cat-core"/>
</dbReference>
<evidence type="ECO:0000256" key="3">
    <source>
        <dbReference type="SAM" id="MobiDB-lite"/>
    </source>
</evidence>
<dbReference type="InterPro" id="IPR057670">
    <property type="entry name" value="SH3_retrovirus"/>
</dbReference>
<dbReference type="SUPFAM" id="SSF53098">
    <property type="entry name" value="Ribonuclease H-like"/>
    <property type="match status" value="1"/>
</dbReference>
<organism evidence="6 7">
    <name type="scientific">Tanacetum coccineum</name>
    <dbReference type="NCBI Taxonomy" id="301880"/>
    <lineage>
        <taxon>Eukaryota</taxon>
        <taxon>Viridiplantae</taxon>
        <taxon>Streptophyta</taxon>
        <taxon>Embryophyta</taxon>
        <taxon>Tracheophyta</taxon>
        <taxon>Spermatophyta</taxon>
        <taxon>Magnoliopsida</taxon>
        <taxon>eudicotyledons</taxon>
        <taxon>Gunneridae</taxon>
        <taxon>Pentapetalae</taxon>
        <taxon>asterids</taxon>
        <taxon>campanulids</taxon>
        <taxon>Asterales</taxon>
        <taxon>Asteraceae</taxon>
        <taxon>Asteroideae</taxon>
        <taxon>Anthemideae</taxon>
        <taxon>Anthemidinae</taxon>
        <taxon>Tanacetum</taxon>
    </lineage>
</organism>
<keyword evidence="7" id="KW-1185">Reference proteome</keyword>
<evidence type="ECO:0000256" key="1">
    <source>
        <dbReference type="ARBA" id="ARBA00022670"/>
    </source>
</evidence>
<dbReference type="EMBL" id="BQNB010020991">
    <property type="protein sequence ID" value="GJU01724.1"/>
    <property type="molecule type" value="Genomic_DNA"/>
</dbReference>
<dbReference type="InterPro" id="IPR036875">
    <property type="entry name" value="Znf_CCHC_sf"/>
</dbReference>
<feature type="domain" description="Integrase catalytic" evidence="5">
    <location>
        <begin position="378"/>
        <end position="545"/>
    </location>
</feature>
<dbReference type="InterPro" id="IPR025724">
    <property type="entry name" value="GAG-pre-integrase_dom"/>
</dbReference>
<dbReference type="PANTHER" id="PTHR42648:SF21">
    <property type="entry name" value="CYSTEINE-RICH RLK (RECEPTOR-LIKE PROTEIN KINASE) 8"/>
    <property type="match status" value="1"/>
</dbReference>
<name>A0ABQ5IRY7_9ASTR</name>
<dbReference type="InterPro" id="IPR012337">
    <property type="entry name" value="RNaseH-like_sf"/>
</dbReference>
<dbReference type="Gene3D" id="4.10.60.10">
    <property type="entry name" value="Zinc finger, CCHC-type"/>
    <property type="match status" value="1"/>
</dbReference>
<keyword evidence="1" id="KW-0645">Protease</keyword>
<evidence type="ECO:0000256" key="2">
    <source>
        <dbReference type="PROSITE-ProRule" id="PRU00047"/>
    </source>
</evidence>
<keyword evidence="2" id="KW-0862">Zinc</keyword>
<keyword evidence="1" id="KW-0378">Hydrolase</keyword>